<dbReference type="EMBL" id="JSUQ01000018">
    <property type="protein sequence ID" value="KHQ51272.1"/>
    <property type="molecule type" value="Genomic_DNA"/>
</dbReference>
<accession>A0A0B3RTC0</accession>
<name>A0A0B3RTC0_9RHOB</name>
<proteinExistence type="predicted"/>
<sequence>MKASKFMEAQKAFILKRGGQGTPVAEICRKAGIS</sequence>
<dbReference type="Proteomes" id="UP000030960">
    <property type="component" value="Unassembled WGS sequence"/>
</dbReference>
<organism evidence="1 2">
    <name type="scientific">Mameliella alba</name>
    <dbReference type="NCBI Taxonomy" id="561184"/>
    <lineage>
        <taxon>Bacteria</taxon>
        <taxon>Pseudomonadati</taxon>
        <taxon>Pseudomonadota</taxon>
        <taxon>Alphaproteobacteria</taxon>
        <taxon>Rhodobacterales</taxon>
        <taxon>Roseobacteraceae</taxon>
        <taxon>Mameliella</taxon>
    </lineage>
</organism>
<gene>
    <name evidence="1" type="ORF">OA50_04053</name>
</gene>
<comment type="caution">
    <text evidence="1">The sequence shown here is derived from an EMBL/GenBank/DDBJ whole genome shotgun (WGS) entry which is preliminary data.</text>
</comment>
<dbReference type="AlphaFoldDB" id="A0A0B3RTC0"/>
<keyword evidence="2" id="KW-1185">Reference proteome</keyword>
<evidence type="ECO:0000313" key="1">
    <source>
        <dbReference type="EMBL" id="KHQ51272.1"/>
    </source>
</evidence>
<protein>
    <submittedName>
        <fullName evidence="1">Transposase IS3</fullName>
    </submittedName>
</protein>
<reference evidence="1 2" key="1">
    <citation type="submission" date="2014-10" db="EMBL/GenBank/DDBJ databases">
        <title>Genome sequence of Ponticoccus sp. strain UMTAT08 isolated from clonal culture of toxic dinoflagellate Alexandrium tamiyavanichii.</title>
        <authorList>
            <person name="Gan H.Y."/>
            <person name="Muhd D.-D."/>
            <person name="Mohd Noor M.E."/>
            <person name="Yeong Y.S."/>
            <person name="Usup G."/>
        </authorList>
    </citation>
    <scope>NUCLEOTIDE SEQUENCE [LARGE SCALE GENOMIC DNA]</scope>
    <source>
        <strain evidence="1 2">UMTAT08</strain>
    </source>
</reference>
<evidence type="ECO:0000313" key="2">
    <source>
        <dbReference type="Proteomes" id="UP000030960"/>
    </source>
</evidence>